<protein>
    <submittedName>
        <fullName evidence="1">Uncharacterized protein</fullName>
    </submittedName>
</protein>
<name>A0A6A6F931_9PEZI</name>
<dbReference type="EMBL" id="ML992684">
    <property type="protein sequence ID" value="KAF2209898.1"/>
    <property type="molecule type" value="Genomic_DNA"/>
</dbReference>
<dbReference type="Proteomes" id="UP000799539">
    <property type="component" value="Unassembled WGS sequence"/>
</dbReference>
<evidence type="ECO:0000313" key="1">
    <source>
        <dbReference type="EMBL" id="KAF2209898.1"/>
    </source>
</evidence>
<gene>
    <name evidence="1" type="ORF">CERZMDRAFT_99956</name>
</gene>
<keyword evidence="2" id="KW-1185">Reference proteome</keyword>
<sequence>MAPRLVYESKVKLPPPAWSRELCYEEGNRVIALDDVSENHLVLNSEILGRASIFFKASQRNDWGEAATTTRHHPTDRDRNRPLSYTNSLGFYLTAEDRDIAVFYLSSDAHGFTHRRRYEYHPGNMSWNGSRAVDNALHYLRKIRTCHKVMFKLLYKERIHEWLEYEDMADIAAYAELYDLLSETAPGLRNILLEKPGIWKDVKKEYHFHIALARKLKCEEIFLDAMHWDLIVHMHSKLPVSENVRASESQPSFKTPKPCLSLATYIPNTGPKYAALGPGHPVKTAFFSSTHVPTHLGRVQELARQIFIDWFTHQHLGEKHQSYVRENPDPDAGEAGWETDDYDHDDWFAPRQSTNGVYLPSSLRKACNYAVEASQSGRELELFDENAAEAFVRRSSLAASPYVTLEVQTELTRIVNQMSNMALPLVAPREHKGVKADRYPSRGGFHQFGTLGFAHTHINELDMGIESGDQWDPERLIPEIDGVRYDMIAHDDSNIYYSTATEISGKHVPWNREEPLGESYDVCDVQPASKK</sequence>
<organism evidence="1 2">
    <name type="scientific">Cercospora zeae-maydis SCOH1-5</name>
    <dbReference type="NCBI Taxonomy" id="717836"/>
    <lineage>
        <taxon>Eukaryota</taxon>
        <taxon>Fungi</taxon>
        <taxon>Dikarya</taxon>
        <taxon>Ascomycota</taxon>
        <taxon>Pezizomycotina</taxon>
        <taxon>Dothideomycetes</taxon>
        <taxon>Dothideomycetidae</taxon>
        <taxon>Mycosphaerellales</taxon>
        <taxon>Mycosphaerellaceae</taxon>
        <taxon>Cercospora</taxon>
    </lineage>
</organism>
<reference evidence="1" key="1">
    <citation type="journal article" date="2020" name="Stud. Mycol.">
        <title>101 Dothideomycetes genomes: a test case for predicting lifestyles and emergence of pathogens.</title>
        <authorList>
            <person name="Haridas S."/>
            <person name="Albert R."/>
            <person name="Binder M."/>
            <person name="Bloem J."/>
            <person name="Labutti K."/>
            <person name="Salamov A."/>
            <person name="Andreopoulos B."/>
            <person name="Baker S."/>
            <person name="Barry K."/>
            <person name="Bills G."/>
            <person name="Bluhm B."/>
            <person name="Cannon C."/>
            <person name="Castanera R."/>
            <person name="Culley D."/>
            <person name="Daum C."/>
            <person name="Ezra D."/>
            <person name="Gonzalez J."/>
            <person name="Henrissat B."/>
            <person name="Kuo A."/>
            <person name="Liang C."/>
            <person name="Lipzen A."/>
            <person name="Lutzoni F."/>
            <person name="Magnuson J."/>
            <person name="Mondo S."/>
            <person name="Nolan M."/>
            <person name="Ohm R."/>
            <person name="Pangilinan J."/>
            <person name="Park H.-J."/>
            <person name="Ramirez L."/>
            <person name="Alfaro M."/>
            <person name="Sun H."/>
            <person name="Tritt A."/>
            <person name="Yoshinaga Y."/>
            <person name="Zwiers L.-H."/>
            <person name="Turgeon B."/>
            <person name="Goodwin S."/>
            <person name="Spatafora J."/>
            <person name="Crous P."/>
            <person name="Grigoriev I."/>
        </authorList>
    </citation>
    <scope>NUCLEOTIDE SEQUENCE</scope>
    <source>
        <strain evidence="1">SCOH1-5</strain>
    </source>
</reference>
<accession>A0A6A6F931</accession>
<dbReference type="OrthoDB" id="3635520at2759"/>
<evidence type="ECO:0000313" key="2">
    <source>
        <dbReference type="Proteomes" id="UP000799539"/>
    </source>
</evidence>
<dbReference type="AlphaFoldDB" id="A0A6A6F931"/>
<proteinExistence type="predicted"/>